<keyword evidence="4" id="KW-1185">Reference proteome</keyword>
<gene>
    <name evidence="3" type="ORF">BEWA_028400</name>
</gene>
<feature type="region of interest" description="Disordered" evidence="1">
    <location>
        <begin position="26"/>
        <end position="159"/>
    </location>
</feature>
<dbReference type="EMBL" id="CP001669">
    <property type="protein sequence ID" value="AFZ79990.1"/>
    <property type="molecule type" value="Genomic_DNA"/>
</dbReference>
<evidence type="ECO:0000313" key="4">
    <source>
        <dbReference type="Proteomes" id="UP000031512"/>
    </source>
</evidence>
<feature type="compositionally biased region" description="Polar residues" evidence="1">
    <location>
        <begin position="111"/>
        <end position="122"/>
    </location>
</feature>
<dbReference type="VEuPathDB" id="PiroplasmaDB:BEWA_028400"/>
<reference evidence="3 4" key="1">
    <citation type="journal article" date="2012" name="BMC Genomics">
        <title>Comparative genomic analysis and phylogenetic position of Theileria equi.</title>
        <authorList>
            <person name="Kappmeyer L.S."/>
            <person name="Thiagarajan M."/>
            <person name="Herndon D.R."/>
            <person name="Ramsay J.D."/>
            <person name="Caler E."/>
            <person name="Djikeng A."/>
            <person name="Gillespie J.J."/>
            <person name="Lau A.O."/>
            <person name="Roalson E.H."/>
            <person name="Silva J.C."/>
            <person name="Silva M.G."/>
            <person name="Suarez C.E."/>
            <person name="Ueti M.W."/>
            <person name="Nene V.M."/>
            <person name="Mealey R.H."/>
            <person name="Knowles D.P."/>
            <person name="Brayton K.A."/>
        </authorList>
    </citation>
    <scope>NUCLEOTIDE SEQUENCE [LARGE SCALE GENOMIC DNA]</scope>
    <source>
        <strain evidence="3 4">WA</strain>
    </source>
</reference>
<keyword evidence="2" id="KW-0732">Signal</keyword>
<name>L0AWR8_THEEQ</name>
<protein>
    <submittedName>
        <fullName evidence="3">Signal peptide-containing protein</fullName>
    </submittedName>
</protein>
<dbReference type="AlphaFoldDB" id="L0AWR8"/>
<evidence type="ECO:0000256" key="2">
    <source>
        <dbReference type="SAM" id="SignalP"/>
    </source>
</evidence>
<feature type="chain" id="PRO_5003939833" evidence="2">
    <location>
        <begin position="19"/>
        <end position="159"/>
    </location>
</feature>
<organism evidence="3 4">
    <name type="scientific">Theileria equi strain WA</name>
    <dbReference type="NCBI Taxonomy" id="1537102"/>
    <lineage>
        <taxon>Eukaryota</taxon>
        <taxon>Sar</taxon>
        <taxon>Alveolata</taxon>
        <taxon>Apicomplexa</taxon>
        <taxon>Aconoidasida</taxon>
        <taxon>Piroplasmida</taxon>
        <taxon>Theileriidae</taxon>
        <taxon>Theileria</taxon>
    </lineage>
</organism>
<dbReference type="Proteomes" id="UP000031512">
    <property type="component" value="Chromosome 1"/>
</dbReference>
<feature type="signal peptide" evidence="2">
    <location>
        <begin position="1"/>
        <end position="18"/>
    </location>
</feature>
<accession>L0AWR8</accession>
<evidence type="ECO:0000313" key="3">
    <source>
        <dbReference type="EMBL" id="AFZ79990.1"/>
    </source>
</evidence>
<dbReference type="GeneID" id="15807335"/>
<feature type="compositionally biased region" description="Basic and acidic residues" evidence="1">
    <location>
        <begin position="134"/>
        <end position="153"/>
    </location>
</feature>
<proteinExistence type="predicted"/>
<dbReference type="KEGG" id="beq:BEWA_028400"/>
<sequence>MNTLPVFCVACLFRLCGAGIIGKNKNSLPNPSKIKHPVDLPPQDGEVPTIAPPGPYTNPSNGSMNLSGEVPWEEEYEDNKEQVWDLANGTSYGKKNLAPGELSHGKEEKSGQTQLRQSTTGSDEPLLFNLENSEDPKGNEKKEEEEEMFKMDGDSDSEE</sequence>
<evidence type="ECO:0000256" key="1">
    <source>
        <dbReference type="SAM" id="MobiDB-lite"/>
    </source>
</evidence>
<feature type="compositionally biased region" description="Polar residues" evidence="1">
    <location>
        <begin position="57"/>
        <end position="66"/>
    </location>
</feature>
<dbReference type="RefSeq" id="XP_004829656.1">
    <property type="nucleotide sequence ID" value="XM_004829599.1"/>
</dbReference>